<keyword evidence="2" id="KW-1185">Reference proteome</keyword>
<evidence type="ECO:0000313" key="2">
    <source>
        <dbReference type="Proteomes" id="UP000838756"/>
    </source>
</evidence>
<protein>
    <submittedName>
        <fullName evidence="1">Jg15791 protein</fullName>
    </submittedName>
</protein>
<sequence length="99" mass="10889">MPQCLKTKVFEQCVCDDCAKVKVKVRAMLEESTTRSLRNQVRRSGEETELRRSLNGCKAEVAIGGKPMDVGVQMRWNGNLATVNAALVERRDGSMTSGG</sequence>
<accession>A0A8S4QXD2</accession>
<name>A0A8S4QXD2_9NEOP</name>
<comment type="caution">
    <text evidence="1">The sequence shown here is derived from an EMBL/GenBank/DDBJ whole genome shotgun (WGS) entry which is preliminary data.</text>
</comment>
<evidence type="ECO:0000313" key="1">
    <source>
        <dbReference type="EMBL" id="CAH2227242.1"/>
    </source>
</evidence>
<dbReference type="EMBL" id="CAKXAJ010022684">
    <property type="protein sequence ID" value="CAH2227242.1"/>
    <property type="molecule type" value="Genomic_DNA"/>
</dbReference>
<dbReference type="AlphaFoldDB" id="A0A8S4QXD2"/>
<proteinExistence type="predicted"/>
<reference evidence="1" key="1">
    <citation type="submission" date="2022-03" db="EMBL/GenBank/DDBJ databases">
        <authorList>
            <person name="Lindestad O."/>
        </authorList>
    </citation>
    <scope>NUCLEOTIDE SEQUENCE</scope>
</reference>
<gene>
    <name evidence="1" type="primary">jg15791</name>
    <name evidence="1" type="ORF">PAEG_LOCUS7771</name>
</gene>
<organism evidence="1 2">
    <name type="scientific">Pararge aegeria aegeria</name>
    <dbReference type="NCBI Taxonomy" id="348720"/>
    <lineage>
        <taxon>Eukaryota</taxon>
        <taxon>Metazoa</taxon>
        <taxon>Ecdysozoa</taxon>
        <taxon>Arthropoda</taxon>
        <taxon>Hexapoda</taxon>
        <taxon>Insecta</taxon>
        <taxon>Pterygota</taxon>
        <taxon>Neoptera</taxon>
        <taxon>Endopterygota</taxon>
        <taxon>Lepidoptera</taxon>
        <taxon>Glossata</taxon>
        <taxon>Ditrysia</taxon>
        <taxon>Papilionoidea</taxon>
        <taxon>Nymphalidae</taxon>
        <taxon>Satyrinae</taxon>
        <taxon>Satyrini</taxon>
        <taxon>Parargina</taxon>
        <taxon>Pararge</taxon>
    </lineage>
</organism>
<dbReference type="Proteomes" id="UP000838756">
    <property type="component" value="Unassembled WGS sequence"/>
</dbReference>